<reference evidence="2 3" key="1">
    <citation type="submission" date="2018-05" db="EMBL/GenBank/DDBJ databases">
        <title>Genomic Encyclopedia of Type Strains, Phase IV (KMG-IV): sequencing the most valuable type-strain genomes for metagenomic binning, comparative biology and taxonomic classification.</title>
        <authorList>
            <person name="Goeker M."/>
        </authorList>
    </citation>
    <scope>NUCLEOTIDE SEQUENCE [LARGE SCALE GENOMIC DNA]</scope>
    <source>
        <strain evidence="2 3">DSM 6462</strain>
    </source>
</reference>
<evidence type="ECO:0000313" key="3">
    <source>
        <dbReference type="Proteomes" id="UP000248021"/>
    </source>
</evidence>
<protein>
    <submittedName>
        <fullName evidence="2">Uncharacterized protein DUF4214</fullName>
    </submittedName>
</protein>
<dbReference type="RefSeq" id="WP_170147513.1">
    <property type="nucleotide sequence ID" value="NZ_JAHBRY010000001.1"/>
</dbReference>
<comment type="caution">
    <text evidence="2">The sequence shown here is derived from an EMBL/GenBank/DDBJ whole genome shotgun (WGS) entry which is preliminary data.</text>
</comment>
<evidence type="ECO:0000259" key="1">
    <source>
        <dbReference type="Pfam" id="PF13946"/>
    </source>
</evidence>
<proteinExistence type="predicted"/>
<keyword evidence="3" id="KW-1185">Reference proteome</keyword>
<accession>A0A2V3TTE6</accession>
<dbReference type="Pfam" id="PF13946">
    <property type="entry name" value="DUF4214"/>
    <property type="match status" value="1"/>
</dbReference>
<dbReference type="Proteomes" id="UP000248021">
    <property type="component" value="Unassembled WGS sequence"/>
</dbReference>
<dbReference type="Gene3D" id="1.10.3130.20">
    <property type="entry name" value="Phycobilisome linker domain"/>
    <property type="match status" value="1"/>
</dbReference>
<dbReference type="EMBL" id="QJJK01000017">
    <property type="protein sequence ID" value="PXW52233.1"/>
    <property type="molecule type" value="Genomic_DNA"/>
</dbReference>
<evidence type="ECO:0000313" key="2">
    <source>
        <dbReference type="EMBL" id="PXW52233.1"/>
    </source>
</evidence>
<sequence>MAELTLTEYFKTSAHDLVDIAVPGSITYGLGGNDRFRANTDAVFVAAAGGWGDDLYVPVGGLMIVADHGGGYDVLDLSEFYSLSDAMTSRTIDGGRHLMFVNETTKAAVIVANWRDANYKVDEFHIVGQVSYIDQLIQVFEQDPTILPDLKFADLATAYGGKFAAVADKAKFEAMLGLIGSHDLAATLQAEAQGVGRVYEAGLNRMADIAGLNFWYDAYMGWGRDKITLARAIIDSAEFQQNFGNAYTQSAEDYINVLYLNVLGRKSDAAGAFYWTELLNTGALSREGVLMAFADSAENMVQSAYLAGIVDAGGGEWAFS</sequence>
<organism evidence="2 3">
    <name type="scientific">Chelatococcus asaccharovorans</name>
    <dbReference type="NCBI Taxonomy" id="28210"/>
    <lineage>
        <taxon>Bacteria</taxon>
        <taxon>Pseudomonadati</taxon>
        <taxon>Pseudomonadota</taxon>
        <taxon>Alphaproteobacteria</taxon>
        <taxon>Hyphomicrobiales</taxon>
        <taxon>Chelatococcaceae</taxon>
        <taxon>Chelatococcus</taxon>
    </lineage>
</organism>
<name>A0A2V3TTE6_9HYPH</name>
<dbReference type="InterPro" id="IPR038255">
    <property type="entry name" value="PBS_linker_sf"/>
</dbReference>
<dbReference type="AlphaFoldDB" id="A0A2V3TTE6"/>
<feature type="domain" description="DUF4214" evidence="1">
    <location>
        <begin position="230"/>
        <end position="300"/>
    </location>
</feature>
<gene>
    <name evidence="2" type="ORF">C7450_11797</name>
</gene>
<dbReference type="InterPro" id="IPR025282">
    <property type="entry name" value="DUF4214"/>
</dbReference>